<evidence type="ECO:0000256" key="1">
    <source>
        <dbReference type="ARBA" id="ARBA00000085"/>
    </source>
</evidence>
<evidence type="ECO:0000256" key="3">
    <source>
        <dbReference type="ARBA" id="ARBA00022553"/>
    </source>
</evidence>
<dbReference type="PROSITE" id="PS50113">
    <property type="entry name" value="PAC"/>
    <property type="match status" value="2"/>
</dbReference>
<dbReference type="SUPFAM" id="SSF47384">
    <property type="entry name" value="Homodimeric domain of signal transducing histidine kinase"/>
    <property type="match status" value="1"/>
</dbReference>
<sequence length="895" mass="98955">MAIRRPPSLSRPISAWTALLEASTELLALLDRHGVVVWANPALLRAVGAPEGLPPGQTLADALRLRAGAAMQTLADALRARQPVQLSALAWCDAEGAVRSADATLKPLREEEASADASWLWAMRDTTELTRSQAETTRVTERLARAQEFGRLGLYERELPMGKGHWDANMFRLWNFDPANGAPDFKTFVSRIHPDDRPGMDYRDSARTPGKYAKRYRISSPSGQWRHVHAQWEVKAGPDGEPNIIIGAMVDDTEVYELAESFNTTSAQLKLAVELGNIAIWRHDLRLDRIFYNDKAFEVLGIMPRPEGLALDEVRSLIHPDDIPRVVATAAESLDTDRPVDMEARYRRSDGTYRYVLTRRVVRRNADGQPIEFMGVALDVTEQVAKTRRAQELARRLEVAASAAGLGIWSREPGLERGEWNEQMFHIIGRPVSQGVPRRTEWLNEVVHPDDRERMRTAHAELRATEDVTVEHEYRIVRPDGEVRWVVSRARHEKRESGSVQFGIAIDVTERQEKLVAQRESQAKSEFLARMSHELRTPLNAVLGFSQLLRLDPALAGSASLAKVQHIVSAGEHLLSLINDVLDLSSLESGEVKLDLRPVRLADVLQEAKALVEPAARDAGVSVAVDETDAVVRADRTRVRQVVINLLSNAVKYNVLRGRVHVSVRESGDVALLSVADSGRGMTRQQMAHLFEPFNRLGVEREGIEGAGVGLSVVKALVERMGGSVQVESTPGVGSRFEVRLPRHTGPVVPDEAPPADVAPPVPPAPPALRPQRQGRLLYIEDNPVNALLVEEMVRRHAGLQIETVASGLAGVARARELQPDLILVDMQLPDVDGYEVLSRLREQPSTAGIRCVALSANAMPEDIARASAAGFTDYWTKPIHMPTFLAALERLLPG</sequence>
<dbReference type="InterPro" id="IPR003661">
    <property type="entry name" value="HisK_dim/P_dom"/>
</dbReference>
<dbReference type="Gene3D" id="2.10.70.100">
    <property type="match status" value="3"/>
</dbReference>
<dbReference type="RefSeq" id="WP_316703139.1">
    <property type="nucleotide sequence ID" value="NZ_CP136336.1"/>
</dbReference>
<evidence type="ECO:0000256" key="4">
    <source>
        <dbReference type="ARBA" id="ARBA00022679"/>
    </source>
</evidence>
<evidence type="ECO:0000259" key="9">
    <source>
        <dbReference type="PROSITE" id="PS50113"/>
    </source>
</evidence>
<dbReference type="SUPFAM" id="SSF55874">
    <property type="entry name" value="ATPase domain of HSP90 chaperone/DNA topoisomerase II/histidine kinase"/>
    <property type="match status" value="1"/>
</dbReference>
<evidence type="ECO:0000259" key="7">
    <source>
        <dbReference type="PROSITE" id="PS50109"/>
    </source>
</evidence>
<evidence type="ECO:0000313" key="10">
    <source>
        <dbReference type="EMBL" id="WOB10232.1"/>
    </source>
</evidence>
<evidence type="ECO:0000256" key="2">
    <source>
        <dbReference type="ARBA" id="ARBA00012438"/>
    </source>
</evidence>
<dbReference type="Pfam" id="PF08447">
    <property type="entry name" value="PAS_3"/>
    <property type="match status" value="3"/>
</dbReference>
<dbReference type="PRINTS" id="PR00344">
    <property type="entry name" value="BCTRLSENSOR"/>
</dbReference>
<dbReference type="InterPro" id="IPR013656">
    <property type="entry name" value="PAS_4"/>
</dbReference>
<dbReference type="InterPro" id="IPR000700">
    <property type="entry name" value="PAS-assoc_C"/>
</dbReference>
<reference evidence="10 11" key="1">
    <citation type="submission" date="2023-10" db="EMBL/GenBank/DDBJ databases">
        <title>Bacteria for the degradation of biodegradable plastic PBAT(Polybutylene adipate terephthalate).</title>
        <authorList>
            <person name="Weon H.-Y."/>
            <person name="Yeon J."/>
        </authorList>
    </citation>
    <scope>NUCLEOTIDE SEQUENCE [LARGE SCALE GENOMIC DNA]</scope>
    <source>
        <strain evidence="10 11">SBD 7-3</strain>
    </source>
</reference>
<dbReference type="EMBL" id="CP136336">
    <property type="protein sequence ID" value="WOB10232.1"/>
    <property type="molecule type" value="Genomic_DNA"/>
</dbReference>
<feature type="domain" description="PAC" evidence="9">
    <location>
        <begin position="470"/>
        <end position="520"/>
    </location>
</feature>
<dbReference type="SUPFAM" id="SSF52172">
    <property type="entry name" value="CheY-like"/>
    <property type="match status" value="1"/>
</dbReference>
<organism evidence="10 11">
    <name type="scientific">Piscinibacter gummiphilus</name>
    <dbReference type="NCBI Taxonomy" id="946333"/>
    <lineage>
        <taxon>Bacteria</taxon>
        <taxon>Pseudomonadati</taxon>
        <taxon>Pseudomonadota</taxon>
        <taxon>Betaproteobacteria</taxon>
        <taxon>Burkholderiales</taxon>
        <taxon>Sphaerotilaceae</taxon>
        <taxon>Piscinibacter</taxon>
    </lineage>
</organism>
<dbReference type="SMART" id="SM00387">
    <property type="entry name" value="HATPase_c"/>
    <property type="match status" value="1"/>
</dbReference>
<dbReference type="Gene3D" id="3.30.565.10">
    <property type="entry name" value="Histidine kinase-like ATPase, C-terminal domain"/>
    <property type="match status" value="1"/>
</dbReference>
<dbReference type="NCBIfam" id="TIGR00229">
    <property type="entry name" value="sensory_box"/>
    <property type="match status" value="2"/>
</dbReference>
<feature type="domain" description="Response regulatory" evidence="8">
    <location>
        <begin position="776"/>
        <end position="893"/>
    </location>
</feature>
<keyword evidence="5" id="KW-0418">Kinase</keyword>
<dbReference type="InterPro" id="IPR003594">
    <property type="entry name" value="HATPase_dom"/>
</dbReference>
<dbReference type="Gene3D" id="1.10.287.130">
    <property type="match status" value="1"/>
</dbReference>
<dbReference type="Gene3D" id="3.40.50.2300">
    <property type="match status" value="1"/>
</dbReference>
<keyword evidence="11" id="KW-1185">Reference proteome</keyword>
<protein>
    <recommendedName>
        <fullName evidence="2">histidine kinase</fullName>
        <ecNumber evidence="2">2.7.13.3</ecNumber>
    </recommendedName>
</protein>
<dbReference type="CDD" id="cd00130">
    <property type="entry name" value="PAS"/>
    <property type="match status" value="3"/>
</dbReference>
<accession>A0ABZ0CZ50</accession>
<keyword evidence="4" id="KW-0808">Transferase</keyword>
<evidence type="ECO:0000313" key="11">
    <source>
        <dbReference type="Proteomes" id="UP001303946"/>
    </source>
</evidence>
<dbReference type="Proteomes" id="UP001303946">
    <property type="component" value="Chromosome"/>
</dbReference>
<dbReference type="SUPFAM" id="SSF55785">
    <property type="entry name" value="PYP-like sensor domain (PAS domain)"/>
    <property type="match status" value="4"/>
</dbReference>
<dbReference type="Gene3D" id="3.30.450.20">
    <property type="entry name" value="PAS domain"/>
    <property type="match status" value="4"/>
</dbReference>
<dbReference type="InterPro" id="IPR035965">
    <property type="entry name" value="PAS-like_dom_sf"/>
</dbReference>
<dbReference type="EC" id="2.7.13.3" evidence="2"/>
<proteinExistence type="predicted"/>
<comment type="catalytic activity">
    <reaction evidence="1">
        <text>ATP + protein L-histidine = ADP + protein N-phospho-L-histidine.</text>
        <dbReference type="EC" id="2.7.13.3"/>
    </reaction>
</comment>
<dbReference type="InterPro" id="IPR013655">
    <property type="entry name" value="PAS_fold_3"/>
</dbReference>
<dbReference type="CDD" id="cd00082">
    <property type="entry name" value="HisKA"/>
    <property type="match status" value="1"/>
</dbReference>
<dbReference type="PANTHER" id="PTHR43047">
    <property type="entry name" value="TWO-COMPONENT HISTIDINE PROTEIN KINASE"/>
    <property type="match status" value="1"/>
</dbReference>
<dbReference type="PROSITE" id="PS50109">
    <property type="entry name" value="HIS_KIN"/>
    <property type="match status" value="1"/>
</dbReference>
<dbReference type="InterPro" id="IPR001610">
    <property type="entry name" value="PAC"/>
</dbReference>
<dbReference type="InterPro" id="IPR000014">
    <property type="entry name" value="PAS"/>
</dbReference>
<feature type="domain" description="Histidine kinase" evidence="7">
    <location>
        <begin position="530"/>
        <end position="745"/>
    </location>
</feature>
<dbReference type="SMART" id="SM00091">
    <property type="entry name" value="PAS"/>
    <property type="match status" value="3"/>
</dbReference>
<dbReference type="InterPro" id="IPR005467">
    <property type="entry name" value="His_kinase_dom"/>
</dbReference>
<feature type="modified residue" description="4-aspartylphosphate" evidence="6">
    <location>
        <position position="826"/>
    </location>
</feature>
<gene>
    <name evidence="10" type="ORF">RXV79_09230</name>
</gene>
<evidence type="ECO:0000259" key="8">
    <source>
        <dbReference type="PROSITE" id="PS50110"/>
    </source>
</evidence>
<dbReference type="Pfam" id="PF08448">
    <property type="entry name" value="PAS_4"/>
    <property type="match status" value="1"/>
</dbReference>
<dbReference type="InterPro" id="IPR036890">
    <property type="entry name" value="HATPase_C_sf"/>
</dbReference>
<dbReference type="Pfam" id="PF00072">
    <property type="entry name" value="Response_reg"/>
    <property type="match status" value="1"/>
</dbReference>
<dbReference type="InterPro" id="IPR004358">
    <property type="entry name" value="Sig_transdc_His_kin-like_C"/>
</dbReference>
<dbReference type="SMART" id="SM00388">
    <property type="entry name" value="HisKA"/>
    <property type="match status" value="1"/>
</dbReference>
<name>A0ABZ0CZ50_9BURK</name>
<dbReference type="PROSITE" id="PS50110">
    <property type="entry name" value="RESPONSE_REGULATORY"/>
    <property type="match status" value="1"/>
</dbReference>
<evidence type="ECO:0000256" key="5">
    <source>
        <dbReference type="ARBA" id="ARBA00022777"/>
    </source>
</evidence>
<evidence type="ECO:0000256" key="6">
    <source>
        <dbReference type="PROSITE-ProRule" id="PRU00169"/>
    </source>
</evidence>
<dbReference type="InterPro" id="IPR036097">
    <property type="entry name" value="HisK_dim/P_sf"/>
</dbReference>
<dbReference type="SMART" id="SM00086">
    <property type="entry name" value="PAC"/>
    <property type="match status" value="3"/>
</dbReference>
<dbReference type="PANTHER" id="PTHR43047:SF72">
    <property type="entry name" value="OSMOSENSING HISTIDINE PROTEIN KINASE SLN1"/>
    <property type="match status" value="1"/>
</dbReference>
<dbReference type="InterPro" id="IPR011006">
    <property type="entry name" value="CheY-like_superfamily"/>
</dbReference>
<dbReference type="Pfam" id="PF00512">
    <property type="entry name" value="HisKA"/>
    <property type="match status" value="1"/>
</dbReference>
<keyword evidence="3 6" id="KW-0597">Phosphoprotein</keyword>
<dbReference type="SMART" id="SM00448">
    <property type="entry name" value="REC"/>
    <property type="match status" value="1"/>
</dbReference>
<feature type="domain" description="PAC" evidence="9">
    <location>
        <begin position="340"/>
        <end position="392"/>
    </location>
</feature>
<dbReference type="Pfam" id="PF02518">
    <property type="entry name" value="HATPase_c"/>
    <property type="match status" value="1"/>
</dbReference>
<dbReference type="InterPro" id="IPR001789">
    <property type="entry name" value="Sig_transdc_resp-reg_receiver"/>
</dbReference>